<gene>
    <name evidence="2" type="ORF">ACFQ2N_14410</name>
</gene>
<protein>
    <submittedName>
        <fullName evidence="2">Uncharacterized protein</fullName>
    </submittedName>
</protein>
<sequence>MPAIEMRIDSLPQLFDSLDPAPFHDRALDREAEAWLRESVDEVPSREPLELVVRGPEGLRGSLPEIEAVVHAHFRRALEHEEWKLRRRMRIGRLALLIGLAVLAVTLLARHLLHSVHTPGADVLGEGLLIVGWVGLWRPAEMLLFERLENSADRAVLRRLSRSPVRFRAQVDAPAMTAGR</sequence>
<evidence type="ECO:0000256" key="1">
    <source>
        <dbReference type="SAM" id="Phobius"/>
    </source>
</evidence>
<keyword evidence="1" id="KW-1133">Transmembrane helix</keyword>
<name>A0ABW3LZS7_9GAMM</name>
<accession>A0ABW3LZS7</accession>
<feature type="transmembrane region" description="Helical" evidence="1">
    <location>
        <begin position="94"/>
        <end position="113"/>
    </location>
</feature>
<feature type="transmembrane region" description="Helical" evidence="1">
    <location>
        <begin position="119"/>
        <end position="137"/>
    </location>
</feature>
<dbReference type="Proteomes" id="UP001597033">
    <property type="component" value="Unassembled WGS sequence"/>
</dbReference>
<dbReference type="RefSeq" id="WP_162378111.1">
    <property type="nucleotide sequence ID" value="NZ_JBHTKN010000011.1"/>
</dbReference>
<dbReference type="EMBL" id="JBHTKN010000011">
    <property type="protein sequence ID" value="MFD1043542.1"/>
    <property type="molecule type" value="Genomic_DNA"/>
</dbReference>
<organism evidence="2 3">
    <name type="scientific">Pseudoxanthomonas kaohsiungensis</name>
    <dbReference type="NCBI Taxonomy" id="283923"/>
    <lineage>
        <taxon>Bacteria</taxon>
        <taxon>Pseudomonadati</taxon>
        <taxon>Pseudomonadota</taxon>
        <taxon>Gammaproteobacteria</taxon>
        <taxon>Lysobacterales</taxon>
        <taxon>Lysobacteraceae</taxon>
        <taxon>Pseudoxanthomonas</taxon>
    </lineage>
</organism>
<reference evidence="3" key="1">
    <citation type="journal article" date="2019" name="Int. J. Syst. Evol. Microbiol.">
        <title>The Global Catalogue of Microorganisms (GCM) 10K type strain sequencing project: providing services to taxonomists for standard genome sequencing and annotation.</title>
        <authorList>
            <consortium name="The Broad Institute Genomics Platform"/>
            <consortium name="The Broad Institute Genome Sequencing Center for Infectious Disease"/>
            <person name="Wu L."/>
            <person name="Ma J."/>
        </authorList>
    </citation>
    <scope>NUCLEOTIDE SEQUENCE [LARGE SCALE GENOMIC DNA]</scope>
    <source>
        <strain evidence="3">CCUG 55854</strain>
    </source>
</reference>
<evidence type="ECO:0000313" key="2">
    <source>
        <dbReference type="EMBL" id="MFD1043542.1"/>
    </source>
</evidence>
<proteinExistence type="predicted"/>
<keyword evidence="1" id="KW-0472">Membrane</keyword>
<comment type="caution">
    <text evidence="2">The sequence shown here is derived from an EMBL/GenBank/DDBJ whole genome shotgun (WGS) entry which is preliminary data.</text>
</comment>
<evidence type="ECO:0000313" key="3">
    <source>
        <dbReference type="Proteomes" id="UP001597033"/>
    </source>
</evidence>
<keyword evidence="3" id="KW-1185">Reference proteome</keyword>
<keyword evidence="1" id="KW-0812">Transmembrane</keyword>